<organism evidence="2 3">
    <name type="scientific">Mycetocola zhadangensis</name>
    <dbReference type="NCBI Taxonomy" id="1164595"/>
    <lineage>
        <taxon>Bacteria</taxon>
        <taxon>Bacillati</taxon>
        <taxon>Actinomycetota</taxon>
        <taxon>Actinomycetes</taxon>
        <taxon>Micrococcales</taxon>
        <taxon>Microbacteriaceae</taxon>
        <taxon>Mycetocola</taxon>
    </lineage>
</organism>
<keyword evidence="1" id="KW-1133">Transmembrane helix</keyword>
<accession>A0A3L7J2Q4</accession>
<name>A0A3L7J2Q4_9MICO</name>
<dbReference type="RefSeq" id="WP_121659608.1">
    <property type="nucleotide sequence ID" value="NZ_BMEK01000002.1"/>
</dbReference>
<evidence type="ECO:0000256" key="1">
    <source>
        <dbReference type="SAM" id="Phobius"/>
    </source>
</evidence>
<sequence length="282" mass="29223">MTTDSLNGALEVPELRMPRGATASPVRFAGILRSETIKLRSLRSTVWSYAILIAMSFALTAVLAATLASTMEGSLPAEAQTGIVMQVSSFPVALGQLVAAVLGVLFIAGEYGTGMIRSTFTAVPRRLPVLWAKALVLFVATFVVGLISTVGAYLIGSPFLSGSGIAAPLSHPDVLRAVIGGALYLALIAVFALGVGTVVRNSAGGISVVLGIILILPTVLQFIPAEWATNTVPYLISEAGLGALGLQSDNPALEPWQQLLVVLGWVGASLTAGAILMKRRDA</sequence>
<gene>
    <name evidence="2" type="ORF">D9V28_10375</name>
</gene>
<dbReference type="Pfam" id="PF12730">
    <property type="entry name" value="ABC2_membrane_4"/>
    <property type="match status" value="1"/>
</dbReference>
<dbReference type="AlphaFoldDB" id="A0A3L7J2Q4"/>
<comment type="caution">
    <text evidence="2">The sequence shown here is derived from an EMBL/GenBank/DDBJ whole genome shotgun (WGS) entry which is preliminary data.</text>
</comment>
<dbReference type="Proteomes" id="UP000282460">
    <property type="component" value="Unassembled WGS sequence"/>
</dbReference>
<proteinExistence type="predicted"/>
<evidence type="ECO:0000313" key="3">
    <source>
        <dbReference type="Proteomes" id="UP000282460"/>
    </source>
</evidence>
<dbReference type="PANTHER" id="PTHR37305">
    <property type="entry name" value="INTEGRAL MEMBRANE PROTEIN-RELATED"/>
    <property type="match status" value="1"/>
</dbReference>
<dbReference type="EMBL" id="RCWJ01000002">
    <property type="protein sequence ID" value="RLQ84565.1"/>
    <property type="molecule type" value="Genomic_DNA"/>
</dbReference>
<feature type="transmembrane region" description="Helical" evidence="1">
    <location>
        <begin position="203"/>
        <end position="223"/>
    </location>
</feature>
<reference evidence="2 3" key="1">
    <citation type="submission" date="2018-10" db="EMBL/GenBank/DDBJ databases">
        <authorList>
            <person name="Li J."/>
        </authorList>
    </citation>
    <scope>NUCLEOTIDE SEQUENCE [LARGE SCALE GENOMIC DNA]</scope>
    <source>
        <strain evidence="2 3">ZD1-4</strain>
    </source>
</reference>
<feature type="transmembrane region" description="Helical" evidence="1">
    <location>
        <begin position="175"/>
        <end position="196"/>
    </location>
</feature>
<feature type="transmembrane region" description="Helical" evidence="1">
    <location>
        <begin position="130"/>
        <end position="155"/>
    </location>
</feature>
<dbReference type="OrthoDB" id="3297477at2"/>
<protein>
    <submittedName>
        <fullName evidence="2">ABC transporter permease</fullName>
    </submittedName>
</protein>
<feature type="transmembrane region" description="Helical" evidence="1">
    <location>
        <begin position="46"/>
        <end position="68"/>
    </location>
</feature>
<feature type="transmembrane region" description="Helical" evidence="1">
    <location>
        <begin position="88"/>
        <end position="109"/>
    </location>
</feature>
<keyword evidence="3" id="KW-1185">Reference proteome</keyword>
<keyword evidence="1" id="KW-0472">Membrane</keyword>
<dbReference type="PANTHER" id="PTHR37305:SF1">
    <property type="entry name" value="MEMBRANE PROTEIN"/>
    <property type="match status" value="1"/>
</dbReference>
<keyword evidence="1" id="KW-0812">Transmembrane</keyword>
<feature type="transmembrane region" description="Helical" evidence="1">
    <location>
        <begin position="256"/>
        <end position="277"/>
    </location>
</feature>
<evidence type="ECO:0000313" key="2">
    <source>
        <dbReference type="EMBL" id="RLQ84565.1"/>
    </source>
</evidence>